<dbReference type="SUPFAM" id="SSF55785">
    <property type="entry name" value="PYP-like sensor domain (PAS domain)"/>
    <property type="match status" value="2"/>
</dbReference>
<dbReference type="SUPFAM" id="SSF47757">
    <property type="entry name" value="Chemotaxis receptor methyltransferase CheR, N-terminal domain"/>
    <property type="match status" value="1"/>
</dbReference>
<dbReference type="InterPro" id="IPR003594">
    <property type="entry name" value="HATPase_dom"/>
</dbReference>
<keyword evidence="7" id="KW-0418">Kinase</keyword>
<dbReference type="GO" id="GO:0008168">
    <property type="term" value="F:methyltransferase activity"/>
    <property type="evidence" value="ECO:0007669"/>
    <property type="project" value="UniProtKB-KW"/>
</dbReference>
<dbReference type="Pfam" id="PF13596">
    <property type="entry name" value="PAS_10"/>
    <property type="match status" value="1"/>
</dbReference>
<dbReference type="InterPro" id="IPR036097">
    <property type="entry name" value="HisK_dim/P_sf"/>
</dbReference>
<dbReference type="InterPro" id="IPR035965">
    <property type="entry name" value="PAS-like_dom_sf"/>
</dbReference>
<dbReference type="Gene3D" id="1.10.287.130">
    <property type="match status" value="1"/>
</dbReference>
<evidence type="ECO:0000256" key="4">
    <source>
        <dbReference type="ARBA" id="ARBA00022679"/>
    </source>
</evidence>
<evidence type="ECO:0000259" key="16">
    <source>
        <dbReference type="PROSITE" id="PS50123"/>
    </source>
</evidence>
<dbReference type="PRINTS" id="PR00996">
    <property type="entry name" value="CHERMTFRASE"/>
</dbReference>
<dbReference type="CDD" id="cd00130">
    <property type="entry name" value="PAS"/>
    <property type="match status" value="1"/>
</dbReference>
<evidence type="ECO:0000256" key="7">
    <source>
        <dbReference type="ARBA" id="ARBA00022777"/>
    </source>
</evidence>
<dbReference type="Pfam" id="PF03705">
    <property type="entry name" value="CheR_N"/>
    <property type="match status" value="1"/>
</dbReference>
<keyword evidence="4" id="KW-0808">Transferase</keyword>
<dbReference type="CDD" id="cd00075">
    <property type="entry name" value="HATPase"/>
    <property type="match status" value="1"/>
</dbReference>
<reference evidence="17 18" key="1">
    <citation type="submission" date="2024-09" db="EMBL/GenBank/DDBJ databases">
        <authorList>
            <person name="Sun Q."/>
            <person name="Mori K."/>
        </authorList>
    </citation>
    <scope>NUCLEOTIDE SEQUENCE [LARGE SCALE GENOMIC DNA]</scope>
    <source>
        <strain evidence="17 18">CCM 7759</strain>
    </source>
</reference>
<dbReference type="InterPro" id="IPR000780">
    <property type="entry name" value="CheR_MeTrfase"/>
</dbReference>
<evidence type="ECO:0000256" key="1">
    <source>
        <dbReference type="ARBA" id="ARBA00000085"/>
    </source>
</evidence>
<evidence type="ECO:0000259" key="15">
    <source>
        <dbReference type="PROSITE" id="PS50122"/>
    </source>
</evidence>
<dbReference type="SUPFAM" id="SSF53335">
    <property type="entry name" value="S-adenosyl-L-methionine-dependent methyltransferases"/>
    <property type="match status" value="1"/>
</dbReference>
<feature type="domain" description="CheB-type methylesterase" evidence="15">
    <location>
        <begin position="29"/>
        <end position="215"/>
    </location>
</feature>
<evidence type="ECO:0000256" key="5">
    <source>
        <dbReference type="ARBA" id="ARBA00022691"/>
    </source>
</evidence>
<dbReference type="InterPro" id="IPR035909">
    <property type="entry name" value="CheB_C"/>
</dbReference>
<evidence type="ECO:0000256" key="3">
    <source>
        <dbReference type="ARBA" id="ARBA00022603"/>
    </source>
</evidence>
<evidence type="ECO:0000256" key="6">
    <source>
        <dbReference type="ARBA" id="ARBA00022741"/>
    </source>
</evidence>
<protein>
    <submittedName>
        <fullName evidence="17">CheR family methyltransferase</fullName>
    </submittedName>
</protein>
<evidence type="ECO:0000313" key="18">
    <source>
        <dbReference type="Proteomes" id="UP001589776"/>
    </source>
</evidence>
<dbReference type="InterPro" id="IPR000700">
    <property type="entry name" value="PAS-assoc_C"/>
</dbReference>
<organism evidence="17 18">
    <name type="scientific">Paenibacillus chartarius</name>
    <dbReference type="NCBI Taxonomy" id="747481"/>
    <lineage>
        <taxon>Bacteria</taxon>
        <taxon>Bacillati</taxon>
        <taxon>Bacillota</taxon>
        <taxon>Bacilli</taxon>
        <taxon>Bacillales</taxon>
        <taxon>Paenibacillaceae</taxon>
        <taxon>Paenibacillus</taxon>
    </lineage>
</organism>
<dbReference type="NCBIfam" id="TIGR00229">
    <property type="entry name" value="sensory_box"/>
    <property type="match status" value="1"/>
</dbReference>
<keyword evidence="3 17" id="KW-0489">Methyltransferase</keyword>
<feature type="coiled-coil region" evidence="11">
    <location>
        <begin position="674"/>
        <end position="743"/>
    </location>
</feature>
<dbReference type="InterPro" id="IPR036890">
    <property type="entry name" value="HATPase_C_sf"/>
</dbReference>
<dbReference type="Pfam" id="PF01739">
    <property type="entry name" value="CheR"/>
    <property type="match status" value="1"/>
</dbReference>
<dbReference type="SMART" id="SM00086">
    <property type="entry name" value="PAC"/>
    <property type="match status" value="2"/>
</dbReference>
<keyword evidence="6" id="KW-0547">Nucleotide-binding</keyword>
<feature type="active site" evidence="10">
    <location>
        <position position="157"/>
    </location>
</feature>
<keyword evidence="11" id="KW-0175">Coiled coil</keyword>
<dbReference type="PROSITE" id="PS50112">
    <property type="entry name" value="PAS"/>
    <property type="match status" value="1"/>
</dbReference>
<evidence type="ECO:0000256" key="9">
    <source>
        <dbReference type="ARBA" id="ARBA00023012"/>
    </source>
</evidence>
<keyword evidence="18" id="KW-1185">Reference proteome</keyword>
<dbReference type="CDD" id="cd16434">
    <property type="entry name" value="CheB-CheR_fusion"/>
    <property type="match status" value="1"/>
</dbReference>
<dbReference type="Pfam" id="PF02518">
    <property type="entry name" value="HATPase_c"/>
    <property type="match status" value="1"/>
</dbReference>
<evidence type="ECO:0000256" key="8">
    <source>
        <dbReference type="ARBA" id="ARBA00022840"/>
    </source>
</evidence>
<name>A0ABV6DGK5_9BACL</name>
<accession>A0ABV6DGK5</accession>
<feature type="active site" evidence="10">
    <location>
        <position position="38"/>
    </location>
</feature>
<dbReference type="InterPro" id="IPR022641">
    <property type="entry name" value="CheR_N"/>
</dbReference>
<feature type="domain" description="CheR-type methyltransferase" evidence="16">
    <location>
        <begin position="235"/>
        <end position="486"/>
    </location>
</feature>
<dbReference type="Gene3D" id="3.40.50.180">
    <property type="entry name" value="Methylesterase CheB, C-terminal domain"/>
    <property type="match status" value="1"/>
</dbReference>
<keyword evidence="8" id="KW-0067">ATP-binding</keyword>
<dbReference type="InterPro" id="IPR003661">
    <property type="entry name" value="HisK_dim/P_dom"/>
</dbReference>
<evidence type="ECO:0000256" key="11">
    <source>
        <dbReference type="SAM" id="Coils"/>
    </source>
</evidence>
<dbReference type="InterPro" id="IPR029063">
    <property type="entry name" value="SAM-dependent_MTases_sf"/>
</dbReference>
<dbReference type="SMART" id="SM00388">
    <property type="entry name" value="HisKA"/>
    <property type="match status" value="1"/>
</dbReference>
<dbReference type="EMBL" id="JBHLWN010000022">
    <property type="protein sequence ID" value="MFC0211774.1"/>
    <property type="molecule type" value="Genomic_DNA"/>
</dbReference>
<dbReference type="Proteomes" id="UP001589776">
    <property type="component" value="Unassembled WGS sequence"/>
</dbReference>
<dbReference type="Pfam" id="PF01339">
    <property type="entry name" value="CheB_methylest"/>
    <property type="match status" value="1"/>
</dbReference>
<dbReference type="InterPro" id="IPR036804">
    <property type="entry name" value="CheR_N_sf"/>
</dbReference>
<evidence type="ECO:0000256" key="2">
    <source>
        <dbReference type="ARBA" id="ARBA00001541"/>
    </source>
</evidence>
<feature type="active site" evidence="10">
    <location>
        <position position="65"/>
    </location>
</feature>
<dbReference type="PROSITE" id="PS50113">
    <property type="entry name" value="PAC"/>
    <property type="match status" value="1"/>
</dbReference>
<keyword evidence="5" id="KW-0949">S-adenosyl-L-methionine</keyword>
<comment type="catalytic activity">
    <reaction evidence="2">
        <text>L-glutamyl-[protein] + S-adenosyl-L-methionine = [protein]-L-glutamate 5-O-methyl ester + S-adenosyl-L-homocysteine</text>
        <dbReference type="Rhea" id="RHEA:24452"/>
        <dbReference type="Rhea" id="RHEA-COMP:10208"/>
        <dbReference type="Rhea" id="RHEA-COMP:10311"/>
        <dbReference type="ChEBI" id="CHEBI:29973"/>
        <dbReference type="ChEBI" id="CHEBI:57856"/>
        <dbReference type="ChEBI" id="CHEBI:59789"/>
        <dbReference type="ChEBI" id="CHEBI:82795"/>
        <dbReference type="EC" id="2.1.1.80"/>
    </reaction>
</comment>
<dbReference type="Gene3D" id="3.30.450.20">
    <property type="entry name" value="PAS domain"/>
    <property type="match status" value="2"/>
</dbReference>
<dbReference type="Pfam" id="PF13426">
    <property type="entry name" value="PAS_9"/>
    <property type="match status" value="1"/>
</dbReference>
<dbReference type="SUPFAM" id="SSF47384">
    <property type="entry name" value="Homodimeric domain of signal transducing histidine kinase"/>
    <property type="match status" value="1"/>
</dbReference>
<dbReference type="SMART" id="SM00387">
    <property type="entry name" value="HATPase_c"/>
    <property type="match status" value="1"/>
</dbReference>
<dbReference type="Gene3D" id="3.30.565.10">
    <property type="entry name" value="Histidine kinase-like ATPase, C-terminal domain"/>
    <property type="match status" value="1"/>
</dbReference>
<dbReference type="SUPFAM" id="SSF52738">
    <property type="entry name" value="Methylesterase CheB, C-terminal domain"/>
    <property type="match status" value="1"/>
</dbReference>
<dbReference type="InterPro" id="IPR005467">
    <property type="entry name" value="His_kinase_dom"/>
</dbReference>
<dbReference type="Gene3D" id="3.40.50.150">
    <property type="entry name" value="Vaccinia Virus protein VP39"/>
    <property type="match status" value="1"/>
</dbReference>
<dbReference type="GO" id="GO:0032259">
    <property type="term" value="P:methylation"/>
    <property type="evidence" value="ECO:0007669"/>
    <property type="project" value="UniProtKB-KW"/>
</dbReference>
<dbReference type="InterPro" id="IPR000014">
    <property type="entry name" value="PAS"/>
</dbReference>
<dbReference type="PANTHER" id="PTHR24422">
    <property type="entry name" value="CHEMOTAXIS PROTEIN METHYLTRANSFERASE"/>
    <property type="match status" value="1"/>
</dbReference>
<dbReference type="SMART" id="SM00091">
    <property type="entry name" value="PAS"/>
    <property type="match status" value="1"/>
</dbReference>
<evidence type="ECO:0000256" key="10">
    <source>
        <dbReference type="PROSITE-ProRule" id="PRU00050"/>
    </source>
</evidence>
<evidence type="ECO:0000259" key="12">
    <source>
        <dbReference type="PROSITE" id="PS50109"/>
    </source>
</evidence>
<feature type="domain" description="Histidine kinase" evidence="12">
    <location>
        <begin position="1009"/>
        <end position="1212"/>
    </location>
</feature>
<dbReference type="Gene3D" id="1.10.155.10">
    <property type="entry name" value="Chemotaxis receptor methyltransferase CheR, N-terminal domain"/>
    <property type="match status" value="1"/>
</dbReference>
<evidence type="ECO:0000259" key="13">
    <source>
        <dbReference type="PROSITE" id="PS50112"/>
    </source>
</evidence>
<dbReference type="InterPro" id="IPR022642">
    <property type="entry name" value="CheR_C"/>
</dbReference>
<feature type="domain" description="PAC" evidence="14">
    <location>
        <begin position="944"/>
        <end position="996"/>
    </location>
</feature>
<keyword evidence="9" id="KW-0902">Two-component regulatory system</keyword>
<dbReference type="InterPro" id="IPR000673">
    <property type="entry name" value="Sig_transdc_resp-reg_Me-estase"/>
</dbReference>
<gene>
    <name evidence="17" type="ORF">ACFFK0_04775</name>
</gene>
<proteinExistence type="predicted"/>
<dbReference type="CDD" id="cd00082">
    <property type="entry name" value="HisKA"/>
    <property type="match status" value="1"/>
</dbReference>
<comment type="catalytic activity">
    <reaction evidence="1">
        <text>ATP + protein L-histidine = ADP + protein N-phospho-L-histidine.</text>
        <dbReference type="EC" id="2.7.13.3"/>
    </reaction>
</comment>
<dbReference type="InterPro" id="IPR050903">
    <property type="entry name" value="Bact_Chemotaxis_MeTrfase"/>
</dbReference>
<dbReference type="PROSITE" id="PS50123">
    <property type="entry name" value="CHER"/>
    <property type="match status" value="1"/>
</dbReference>
<keyword evidence="10" id="KW-0145">Chemotaxis</keyword>
<dbReference type="PROSITE" id="PS50122">
    <property type="entry name" value="CHEB"/>
    <property type="match status" value="1"/>
</dbReference>
<dbReference type="Pfam" id="PF00512">
    <property type="entry name" value="HisKA"/>
    <property type="match status" value="1"/>
</dbReference>
<dbReference type="SMART" id="SM00138">
    <property type="entry name" value="MeTrc"/>
    <property type="match status" value="1"/>
</dbReference>
<dbReference type="SUPFAM" id="SSF55874">
    <property type="entry name" value="ATPase domain of HSP90 chaperone/DNA topoisomerase II/histidine kinase"/>
    <property type="match status" value="1"/>
</dbReference>
<dbReference type="RefSeq" id="WP_377468769.1">
    <property type="nucleotide sequence ID" value="NZ_JBHLWN010000022.1"/>
</dbReference>
<comment type="caution">
    <text evidence="17">The sequence shown here is derived from an EMBL/GenBank/DDBJ whole genome shotgun (WGS) entry which is preliminary data.</text>
</comment>
<evidence type="ECO:0000259" key="14">
    <source>
        <dbReference type="PROSITE" id="PS50113"/>
    </source>
</evidence>
<sequence>MGNDYIIPHVPDAQVSRQSHDDSMGLEVPFYVVGIGASAGGLEALEVFFDHMEPNSGMAFVVIQHLSPNYRSFMAELLSARTSMQIIPAEHRMKVMPNCVYLIPPRKTMTISKGRLELADSEAQTGMTFPIDLFLRSLAQDCGERAIAIILSGTGSDGSRGIVDVKQAGGMVLVQDDQSAKFDGMPNSAKLTGIVDQTLAPQHMPQALLQHIKVLAENGFTNSLPGNTLEKVNMDLHLNYIFDLIKQASGIDFNYYKRNSVYRRLERRMVLNNISSLGEYTEFLYQNPMELAALRKDLLIGVTHFFRDPEAFHILRVKALPLIFKEKEADKEIRVWVAGCSTGEEAYSVAILFKRYMEQHNVDYTVKIFATDLDKESIEFAGQGLYPESTMKNMPSELLERYFVKEDDLYRVTKEIRKMVLFAPHNIIKDPPFSNLDLITCRNMLIYLQSEMQRKVLSLFHFVLNPKGFLFLGPSESIGRLTNQFESTDRRWNIFQHKRANHQDFENAMDVRKELEGADKLEKMAANRVYPSVTEERQYKKADDLYKILVEEHMYPCMLIDENNDIIHLSGKINPYLNLAKGKPSWNLHKMLNPHLSVAIATAVQKVRKDHQPEIVYKNVKAAESEPELYVNLFVRPFSKKFKTTEKLVLVEIQQAETLNAKPRTGEEMEYDVASNVSQRVIDLEFELQRAEETLQATIEELETSNEELQATNEELVAANEELQSTNEELQSVNEELITVNTEYQYKIQELTDLNNDMNNLFVSTNIATVFLDKNMCVRRFTPAVTKEINLMEIDHGRPIAHISHNFYYDEMVEDARRVLLNVTPVEREVESKTGHWYIMRMLPYRTLEQHANGIVITFIDITELKLANNELIKLSNAIEKSPSVTVIADAAGYIEYMNPYFTELTGYSQDELLGKPIWSLNEWSATEPSLETVQKLLSEGRMWQGELENRKKNGEVYWESVKLLPVKDRKGHIVQYLKVAEDITEQKLAEELLRKSEMLSAVGQLAAGIAHEIRNPLTALKGFTKLMATSESNRSYISIMLDELTRIEDIVSELLFLAKPQAVDFKSNDLGAIMGDVMLIVDTQAIMSNVEIKMDIEDQLPTVYGVENQLKQVFINLLKNAIEAMPNGGQIRIDMKQHSSEGVQIVIADNGVGIPEEKLARLGEPFYSTKEKGTGLGLMVTLKIIENHRGTVTFTSELGKGTVVQILLPVK</sequence>
<evidence type="ECO:0000313" key="17">
    <source>
        <dbReference type="EMBL" id="MFC0211774.1"/>
    </source>
</evidence>
<dbReference type="PROSITE" id="PS50109">
    <property type="entry name" value="HIS_KIN"/>
    <property type="match status" value="1"/>
</dbReference>
<feature type="domain" description="PAS" evidence="13">
    <location>
        <begin position="871"/>
        <end position="941"/>
    </location>
</feature>
<dbReference type="InterPro" id="IPR001610">
    <property type="entry name" value="PAC"/>
</dbReference>
<dbReference type="PANTHER" id="PTHR24422:SF27">
    <property type="entry name" value="PROTEIN-GLUTAMATE O-METHYLTRANSFERASE"/>
    <property type="match status" value="1"/>
</dbReference>
<keyword evidence="10" id="KW-0378">Hydrolase</keyword>